<gene>
    <name evidence="2" type="ORF">AVDCRST_MAG87-3648</name>
</gene>
<dbReference type="AlphaFoldDB" id="A0A6J4VNX3"/>
<accession>A0A6J4VNX3</accession>
<evidence type="ECO:0000256" key="1">
    <source>
        <dbReference type="SAM" id="MobiDB-lite"/>
    </source>
</evidence>
<proteinExistence type="predicted"/>
<feature type="region of interest" description="Disordered" evidence="1">
    <location>
        <begin position="1"/>
        <end position="31"/>
    </location>
</feature>
<sequence>MAQPWANSDIFRDTSGNVGGPPSSMDWLTPKPTDGVRFPALDDAVNVRGWRTRLDVSHHIQMVSVAHDPIPVSTVDGLGKPNPLPGDALRGGRRGINPICFDIHFNPIRLSGSCLTPPGLWSNPLLWPLA</sequence>
<name>A0A6J4VNX3_9BACT</name>
<organism evidence="2">
    <name type="scientific">uncultured Thermomicrobiales bacterium</name>
    <dbReference type="NCBI Taxonomy" id="1645740"/>
    <lineage>
        <taxon>Bacteria</taxon>
        <taxon>Pseudomonadati</taxon>
        <taxon>Thermomicrobiota</taxon>
        <taxon>Thermomicrobia</taxon>
        <taxon>Thermomicrobiales</taxon>
        <taxon>environmental samples</taxon>
    </lineage>
</organism>
<reference evidence="2" key="1">
    <citation type="submission" date="2020-02" db="EMBL/GenBank/DDBJ databases">
        <authorList>
            <person name="Meier V. D."/>
        </authorList>
    </citation>
    <scope>NUCLEOTIDE SEQUENCE</scope>
    <source>
        <strain evidence="2">AVDCRST_MAG87</strain>
    </source>
</reference>
<evidence type="ECO:0000313" key="2">
    <source>
        <dbReference type="EMBL" id="CAA9583495.1"/>
    </source>
</evidence>
<protein>
    <submittedName>
        <fullName evidence="2">Uncharacterized protein</fullName>
    </submittedName>
</protein>
<dbReference type="EMBL" id="CADCWJ010000805">
    <property type="protein sequence ID" value="CAA9583495.1"/>
    <property type="molecule type" value="Genomic_DNA"/>
</dbReference>